<proteinExistence type="predicted"/>
<sequence>MKRLQMRLLKKAKKEPVKALTESQKHYFPNLQKRLNEVDDPRDMRYTKYTSTTLLGTGLVKNICGIPSMQQMTVDFNGRIEFVTYRIF</sequence>
<dbReference type="AlphaFoldDB" id="A0A371J143"/>
<gene>
    <name evidence="1" type="ORF">CG710_021680</name>
</gene>
<evidence type="ECO:0000313" key="2">
    <source>
        <dbReference type="Proteomes" id="UP000216411"/>
    </source>
</evidence>
<dbReference type="Proteomes" id="UP000216411">
    <property type="component" value="Unassembled WGS sequence"/>
</dbReference>
<keyword evidence="2" id="KW-1185">Reference proteome</keyword>
<accession>A0A371J143</accession>
<name>A0A371J143_9FIRM</name>
<dbReference type="OrthoDB" id="2064830at2"/>
<reference evidence="1 2" key="1">
    <citation type="journal article" date="2017" name="Genome Announc.">
        <title>Draft Genome Sequence of a Sporulating and Motile Strain of Lachnotalea glycerini Isolated from Water in Quebec City, Canada.</title>
        <authorList>
            <person name="Maheux A.F."/>
            <person name="Boudreau D.K."/>
            <person name="Berube E."/>
            <person name="Boissinot M."/>
            <person name="Raymond F."/>
            <person name="Brodeur S."/>
            <person name="Corbeil J."/>
            <person name="Isabel S."/>
            <person name="Omar R.F."/>
            <person name="Bergeron M.G."/>
        </authorList>
    </citation>
    <scope>NUCLEOTIDE SEQUENCE [LARGE SCALE GENOMIC DNA]</scope>
    <source>
        <strain evidence="1 2">CCRI-19302</strain>
    </source>
</reference>
<evidence type="ECO:0000313" key="1">
    <source>
        <dbReference type="EMBL" id="RDY26532.1"/>
    </source>
</evidence>
<protein>
    <submittedName>
        <fullName evidence="1">Uncharacterized protein</fullName>
    </submittedName>
</protein>
<organism evidence="1 2">
    <name type="scientific">Lachnotalea glycerini</name>
    <dbReference type="NCBI Taxonomy" id="1763509"/>
    <lineage>
        <taxon>Bacteria</taxon>
        <taxon>Bacillati</taxon>
        <taxon>Bacillota</taxon>
        <taxon>Clostridia</taxon>
        <taxon>Lachnospirales</taxon>
        <taxon>Lachnospiraceae</taxon>
        <taxon>Lachnotalea</taxon>
    </lineage>
</organism>
<dbReference type="EMBL" id="NOKA02000146">
    <property type="protein sequence ID" value="RDY26532.1"/>
    <property type="molecule type" value="Genomic_DNA"/>
</dbReference>
<comment type="caution">
    <text evidence="1">The sequence shown here is derived from an EMBL/GenBank/DDBJ whole genome shotgun (WGS) entry which is preliminary data.</text>
</comment>
<dbReference type="RefSeq" id="WP_094378313.1">
    <property type="nucleotide sequence ID" value="NZ_NOKA02000146.1"/>
</dbReference>